<organism evidence="1 2">
    <name type="scientific">Funneliformis caledonium</name>
    <dbReference type="NCBI Taxonomy" id="1117310"/>
    <lineage>
        <taxon>Eukaryota</taxon>
        <taxon>Fungi</taxon>
        <taxon>Fungi incertae sedis</taxon>
        <taxon>Mucoromycota</taxon>
        <taxon>Glomeromycotina</taxon>
        <taxon>Glomeromycetes</taxon>
        <taxon>Glomerales</taxon>
        <taxon>Glomeraceae</taxon>
        <taxon>Funneliformis</taxon>
    </lineage>
</organism>
<dbReference type="AlphaFoldDB" id="A0A9N9NRN2"/>
<keyword evidence="2" id="KW-1185">Reference proteome</keyword>
<feature type="non-terminal residue" evidence="1">
    <location>
        <position position="46"/>
    </location>
</feature>
<feature type="non-terminal residue" evidence="1">
    <location>
        <position position="1"/>
    </location>
</feature>
<comment type="caution">
    <text evidence="1">The sequence shown here is derived from an EMBL/GenBank/DDBJ whole genome shotgun (WGS) entry which is preliminary data.</text>
</comment>
<evidence type="ECO:0000313" key="1">
    <source>
        <dbReference type="EMBL" id="CAG8754158.1"/>
    </source>
</evidence>
<sequence>SDEIMETYMISIQTDKSFDELEEKEIQLYISSPENSMKENDNESYF</sequence>
<dbReference type="Proteomes" id="UP000789570">
    <property type="component" value="Unassembled WGS sequence"/>
</dbReference>
<name>A0A9N9NRN2_9GLOM</name>
<accession>A0A9N9NRN2</accession>
<evidence type="ECO:0000313" key="2">
    <source>
        <dbReference type="Proteomes" id="UP000789570"/>
    </source>
</evidence>
<gene>
    <name evidence="1" type="ORF">FCALED_LOCUS16496</name>
</gene>
<reference evidence="1" key="1">
    <citation type="submission" date="2021-06" db="EMBL/GenBank/DDBJ databases">
        <authorList>
            <person name="Kallberg Y."/>
            <person name="Tangrot J."/>
            <person name="Rosling A."/>
        </authorList>
    </citation>
    <scope>NUCLEOTIDE SEQUENCE</scope>
    <source>
        <strain evidence="1">UK204</strain>
    </source>
</reference>
<proteinExistence type="predicted"/>
<protein>
    <submittedName>
        <fullName evidence="1">1001_t:CDS:1</fullName>
    </submittedName>
</protein>
<dbReference type="EMBL" id="CAJVPQ010019515">
    <property type="protein sequence ID" value="CAG8754158.1"/>
    <property type="molecule type" value="Genomic_DNA"/>
</dbReference>